<dbReference type="SUPFAM" id="SSF52777">
    <property type="entry name" value="CoA-dependent acyltransferases"/>
    <property type="match status" value="2"/>
</dbReference>
<dbReference type="InterPro" id="IPR016035">
    <property type="entry name" value="Acyl_Trfase/lysoPLipase"/>
</dbReference>
<dbReference type="InterPro" id="IPR013154">
    <property type="entry name" value="ADH-like_N"/>
</dbReference>
<evidence type="ECO:0000259" key="11">
    <source>
        <dbReference type="PROSITE" id="PS52004"/>
    </source>
</evidence>
<dbReference type="InterPro" id="IPR014030">
    <property type="entry name" value="Ketoacyl_synth_N"/>
</dbReference>
<dbReference type="Gene3D" id="3.40.366.10">
    <property type="entry name" value="Malonyl-Coenzyme A Acyl Carrier Protein, domain 2"/>
    <property type="match status" value="2"/>
</dbReference>
<evidence type="ECO:0000256" key="1">
    <source>
        <dbReference type="ARBA" id="ARBA00005232"/>
    </source>
</evidence>
<dbReference type="InterPro" id="IPR013968">
    <property type="entry name" value="PKS_KR"/>
</dbReference>
<dbReference type="VEuPathDB" id="FungiDB:sscle_01g005910"/>
<dbReference type="Pfam" id="PF00109">
    <property type="entry name" value="ketoacyl-synt"/>
    <property type="match status" value="1"/>
</dbReference>
<dbReference type="InterPro" id="IPR013149">
    <property type="entry name" value="ADH-like_C"/>
</dbReference>
<dbReference type="PANTHER" id="PTHR43775">
    <property type="entry name" value="FATTY ACID SYNTHASE"/>
    <property type="match status" value="1"/>
</dbReference>
<dbReference type="Pfam" id="PF14765">
    <property type="entry name" value="PS-DH"/>
    <property type="match status" value="1"/>
</dbReference>
<dbReference type="Proteomes" id="UP000177798">
    <property type="component" value="Chromosome 1"/>
</dbReference>
<evidence type="ECO:0000256" key="4">
    <source>
        <dbReference type="ARBA" id="ARBA00022679"/>
    </source>
</evidence>
<keyword evidence="2" id="KW-0596">Phosphopantetheine</keyword>
<keyword evidence="3" id="KW-0597">Phosphoprotein</keyword>
<evidence type="ECO:0000259" key="12">
    <source>
        <dbReference type="PROSITE" id="PS52019"/>
    </source>
</evidence>
<dbReference type="InterPro" id="IPR049551">
    <property type="entry name" value="PKS_DH_C"/>
</dbReference>
<organism evidence="13 14">
    <name type="scientific">Sclerotinia sclerotiorum (strain ATCC 18683 / 1980 / Ss-1)</name>
    <name type="common">White mold</name>
    <name type="synonym">Whetzelinia sclerotiorum</name>
    <dbReference type="NCBI Taxonomy" id="665079"/>
    <lineage>
        <taxon>Eukaryota</taxon>
        <taxon>Fungi</taxon>
        <taxon>Dikarya</taxon>
        <taxon>Ascomycota</taxon>
        <taxon>Pezizomycotina</taxon>
        <taxon>Leotiomycetes</taxon>
        <taxon>Helotiales</taxon>
        <taxon>Sclerotiniaceae</taxon>
        <taxon>Sclerotinia</taxon>
    </lineage>
</organism>
<dbReference type="SUPFAM" id="SSF55048">
    <property type="entry name" value="Probable ACP-binding domain of malonyl-CoA ACP transacylase"/>
    <property type="match status" value="1"/>
</dbReference>
<sequence>MTQSNCEPIAIVGVSCRFPAGANSPEELWSLISQGKSAWSDVPADRFNWKSFLHPSPDVVGTINSRGGHFIDQDIRTFDAGFFGIPPAEANAMDPQHRLQLETTYEALENAGIPIEAIRGSSTSVFIALFNKDYDRMMFKDTNDIAKYHLLGSGEAIVSNRISYTFDLKGPSMTLDTGCSGSLVALHQACQGLRSGDTDMALVGGTSLILSPDSMIPMSRIGVLDPSGKSFVFDDRGAGYGRGEGVSTIVLKRLQDAVEAGDHVRAIIRNTGINQDGKTAGITLPSQTAQQALINQVFKQVGLEPRSISYVEAHGTGTVAGDLAETKTIANVFCAERKEPLFVGSIKSNLGHLESASGTAGLLKAIKILEKGLIPPNVNLRNYKKGLNLGQSNILVPLKLENLPIDKDGKARVAINSFGYGGTNAHAILESSTMMSPTADTVAHGAIANPILPLGTEPEQTQTPSALGVLTSAKLFLLSAKSKTSLIGAIEKLRSWAMISKTKSSNNQFENLSYTLNQRRSVFQWRSSIVAANLEELIAKSDQAICKATKASTNVRVAFIFTGQGAQWASMGRELFVGHSIFRQSMHASDRILRDLGCPWSLVEELCANAKETSSFNRIQLDIQDLHNPWVLRLPYPSRTNKLFEIDKSLSRINQSNISHPATTALQIALVDLLRSLDIAPSAVLGHSSGEIGAAYAAGILSHDVAIKISYYRSIVSGISKKTLAMKGAMLAVGLGEDKVKPFIQTLSSGKVVIACSNSPTSTTISGDEAAILELQRTLENRSIFTRKLNVDTAYHSHHMEVVASQYLNMLAGLAHNDADYNILFVSSVTAEKKIQEFRTCAELSESITSSKYILVEIGPHSTLVGPISQVTAQLEYGSNTLQYLPSLIRNQDSTRCMLDLTRKLHECGYAVNLKALQHFSGGMIQPDVLVDLPTYSWDHSTQYWHESRLSLEHRLRDNPYHDLLGVRVVGGTPYNPHWRHLVSIDTLPWLSEHVVDGSAIFPGAGYLCMAIEATRELAREQKRHYGTIVRYILRNISFSKPLTIPCSPNRVELQLGLNLGKNKNERALMDWIEFGVSSYQQGIWKQHCSGAIKLEFSAPMDEVDQLREADFIALSVEEMLKECTEGSTKLIKSSDFYEKIKSLGNSYGPNFASIRELMVGEFHATAKVSTPAISECMPSHFMQPHVVHPATLDAIFQTALPLCLNHCVNGPVMPIYIDQFTVESNISAAPGQEFRVATKLDPTGPRSAITNSLAFQSGLDNESRCVVTLSNGELKGLGDFRHKGTIERTSIRNFTHTIQWNVDIDFMTTSLFKQYMGPVSNELRMQKRRAAIDKVAALYIRDFLNGTKTIGSTCPKHYTLLLQWMYKYTKTEHYHEIISKSLGQDVDSILSEARTGIEGDFLRHLGGRLEQIMSGISDPLSLMLEQNRLERYYANEWLSRASLHLVKYLELLSFRQPNLVVLEIGAGTGGTTLPILQQLGNPNNFTFKSYDYTDISSGFFEAARSKFQNWSDLLVYKTLNIEIDPLGQGFEEASYDLIIASNVLHATKCITKTLDNVRKLLKPGGKLALIEITRFSPMDNITFGLLPGWWAGINDGRQDTPILSVSEWNDVLLRASFSGVEVSATDFEGPAGSCDLIVSAYNPTSGDLKYEIKILVGAALSGAESPSKNIQSFASDAFLHFQKQGLTTSFSSWSQPEPEDSGLYLVIDCSDNPLLVNPSQETFRKITRLATQGARILWVSIPKDSDNFSANAETSLISGFARVARMENERLKFSTLDVQQAYSSQKTAILTIISEIIMRLGAVNKYPEESDYIFRDDQIYIPRLIPNDFLNAVVTSHTYNPQFELGEFRQLDRALKLHVEAPGLLDTMVFRDDELKDSPLRDDEVEIQVKACGVNFKDVFVALGQMKATDHMVGECSGIISSVGAGLRHRFKVGDRVWSLAATPYANFARSLGCTVYQIPDSMSFLTAASIPVVFTTAYYCLVNVAKLIKGQTVLIHAASGGVGQAAVMIAKSIGAEIIATVGSVSKSEMLVERYKIPQSHIFSSRSLNFRSGIHRLTGGRGVDVVLNSLAGEAMQETWQCIAPMGTFVEIGKSGIYQRQNVSLEPFERNVTFASVDMTLVVKYQPEKLLPIFEKLMEMFNNTDISPVYPIMEMPIGHIEQAFRLIQARKHMGKIVLDTDTSNLITVASPGRTTLCLDCDGTYLIAGGLGGIGRVIAKFLVDRGAKHILILSRTSHEERSKPLMTEIESLGAHFRIITCDISNKKDCLKAITIARETMPSIQGVIQAAMVLQDRTLEKMGVDDYRAAVNPKVSGTQNLLHCLNIDHLNFFVILSSCSTILGNTAQANYSAACSFQDAVAQLHGQASSTSRISSLNLGMIEGTESLEKVSDNAMKLIRQVCVPVKIEEFLSLLEFSMRPEAREPQFAQIAIGIDRESVSNRKGVELQQIFSHLPVCASGVQSTPLVATRSIEEELSTAQSFNQVQSIVTTAISKKLCALVASDFSDIDINASMENLGLDSLIAIELKNWINRSFHSTLQTSDILDAPNLYSLGQNVCEKSDLVMKHRKLKAGEDGTNDGHEDAVVEILSGTTGLPRLPLPELESTLSFYETSVKALCSERELQQLRTAIIEFQEPGSIGTKLQDRLRERQNNPHLECWLSDLYCKHVYLRNRPSISPHENFMAVHAQSKMQHGQAKRAAIVTLAAMKFKDDFEAHKVQPVLLNDQPICMDALNWLFNAIREPCLMVDRMKKYPSQDYIAVLRRGRIYKIIIRDSTGQRVDIYKLEEIFQIIIDLGAVKPPRKSIAGMTADRRDSWAKMRKMIRSGPLNNSTTIDMVENSAFVVCLDDGSPSTTTERSKQFLLGDIYNRWSDKTLQFIVCTNGESGHIFEHSMIDALPISRFDASIRKAILSHDESSYELTRGQNGVNDETHSHGAGHVDGTNEVKNSDSQEWYKEYQYITNAELDLHLANIKEEYEKSYSPSETESFTGNHFGTLYLRSHNVPPKSGYQVIIQLASLMYFGYHPPSFQTISMGLFNKGRVELIQSVLPEILAFTQSAFNEALPIPERRELFIKAAKTHAATMIKISRGHGFATHLYALREVLRDGEEVPTLFNLSLYSRIRPGKLLTDNANRRGIIREMAITMPDPENVLLHYEVHDQKCDFSIKAPPGKSMVFFQAIEKATVLVRRLLGDPSRV</sequence>
<dbReference type="CDD" id="cd05195">
    <property type="entry name" value="enoyl_red"/>
    <property type="match status" value="1"/>
</dbReference>
<feature type="domain" description="PKS/mFAS DH" evidence="12">
    <location>
        <begin position="962"/>
        <end position="1284"/>
    </location>
</feature>
<dbReference type="GO" id="GO:0031177">
    <property type="term" value="F:phosphopantetheine binding"/>
    <property type="evidence" value="ECO:0007669"/>
    <property type="project" value="InterPro"/>
</dbReference>
<keyword evidence="6" id="KW-0511">Multifunctional enzyme</keyword>
<dbReference type="SMART" id="SM00829">
    <property type="entry name" value="PKS_ER"/>
    <property type="match status" value="1"/>
</dbReference>
<dbReference type="GO" id="GO:1901336">
    <property type="term" value="P:lactone biosynthetic process"/>
    <property type="evidence" value="ECO:0007669"/>
    <property type="project" value="UniProtKB-ARBA"/>
</dbReference>
<evidence type="ECO:0000259" key="10">
    <source>
        <dbReference type="PROSITE" id="PS50075"/>
    </source>
</evidence>
<evidence type="ECO:0000256" key="8">
    <source>
        <dbReference type="PIRSR" id="PIRSR600542-1"/>
    </source>
</evidence>
<dbReference type="InterPro" id="IPR050091">
    <property type="entry name" value="PKS_NRPS_Biosynth_Enz"/>
</dbReference>
<dbReference type="InterPro" id="IPR011032">
    <property type="entry name" value="GroES-like_sf"/>
</dbReference>
<feature type="active site" description="Proton acceptor; for dehydratase activity" evidence="9">
    <location>
        <position position="994"/>
    </location>
</feature>
<dbReference type="InterPro" id="IPR042231">
    <property type="entry name" value="Cho/carn_acyl_trans_2"/>
</dbReference>
<keyword evidence="7" id="KW-0012">Acyltransferase</keyword>
<dbReference type="InterPro" id="IPR057326">
    <property type="entry name" value="KR_dom"/>
</dbReference>
<evidence type="ECO:0000256" key="3">
    <source>
        <dbReference type="ARBA" id="ARBA00022553"/>
    </source>
</evidence>
<dbReference type="Gene3D" id="3.40.47.10">
    <property type="match status" value="1"/>
</dbReference>
<dbReference type="Gene3D" id="3.30.559.70">
    <property type="entry name" value="Choline/Carnitine o-acyltransferase, domain 2"/>
    <property type="match status" value="1"/>
</dbReference>
<feature type="active site" description="Proton acceptor" evidence="8">
    <location>
        <position position="2890"/>
    </location>
</feature>
<dbReference type="SUPFAM" id="SSF50129">
    <property type="entry name" value="GroES-like"/>
    <property type="match status" value="1"/>
</dbReference>
<dbReference type="InterPro" id="IPR049552">
    <property type="entry name" value="PKS_DH_N"/>
</dbReference>
<dbReference type="PROSITE" id="PS52004">
    <property type="entry name" value="KS3_2"/>
    <property type="match status" value="1"/>
</dbReference>
<dbReference type="GO" id="GO:0044550">
    <property type="term" value="P:secondary metabolite biosynthetic process"/>
    <property type="evidence" value="ECO:0007669"/>
    <property type="project" value="UniProtKB-ARBA"/>
</dbReference>
<dbReference type="PROSITE" id="PS52019">
    <property type="entry name" value="PKS_MFAS_DH"/>
    <property type="match status" value="1"/>
</dbReference>
<dbReference type="SUPFAM" id="SSF52151">
    <property type="entry name" value="FabD/lysophospholipase-like"/>
    <property type="match status" value="1"/>
</dbReference>
<dbReference type="PROSITE" id="PS00439">
    <property type="entry name" value="ACYLTRANSF_C_1"/>
    <property type="match status" value="1"/>
</dbReference>
<feature type="region of interest" description="C-terminal hotdog fold" evidence="9">
    <location>
        <begin position="1125"/>
        <end position="1284"/>
    </location>
</feature>
<dbReference type="Pfam" id="PF21089">
    <property type="entry name" value="PKS_DH_N"/>
    <property type="match status" value="1"/>
</dbReference>
<dbReference type="SMART" id="SM00822">
    <property type="entry name" value="PKS_KR"/>
    <property type="match status" value="1"/>
</dbReference>
<dbReference type="SUPFAM" id="SSF53901">
    <property type="entry name" value="Thiolase-like"/>
    <property type="match status" value="1"/>
</dbReference>
<dbReference type="Pfam" id="PF08659">
    <property type="entry name" value="KR"/>
    <property type="match status" value="1"/>
</dbReference>
<evidence type="ECO:0000313" key="13">
    <source>
        <dbReference type="EMBL" id="APA05821.1"/>
    </source>
</evidence>
<dbReference type="Gene3D" id="3.90.180.10">
    <property type="entry name" value="Medium-chain alcohol dehydrogenases, catalytic domain"/>
    <property type="match status" value="1"/>
</dbReference>
<dbReference type="Pfam" id="PF08240">
    <property type="entry name" value="ADH_N"/>
    <property type="match status" value="1"/>
</dbReference>
<evidence type="ECO:0000256" key="7">
    <source>
        <dbReference type="ARBA" id="ARBA00023315"/>
    </source>
</evidence>
<feature type="region of interest" description="N-terminal hotdog fold" evidence="9">
    <location>
        <begin position="962"/>
        <end position="1100"/>
    </location>
</feature>
<dbReference type="Pfam" id="PF00107">
    <property type="entry name" value="ADH_zinc_N"/>
    <property type="match status" value="1"/>
</dbReference>
<feature type="domain" description="Ketosynthase family 3 (KS3)" evidence="11">
    <location>
        <begin position="6"/>
        <end position="431"/>
    </location>
</feature>
<dbReference type="Gene3D" id="3.40.50.150">
    <property type="entry name" value="Vaccinia Virus protein VP39"/>
    <property type="match status" value="1"/>
</dbReference>
<evidence type="ECO:0000256" key="6">
    <source>
        <dbReference type="ARBA" id="ARBA00023268"/>
    </source>
</evidence>
<dbReference type="InterPro" id="IPR013217">
    <property type="entry name" value="Methyltransf_12"/>
</dbReference>
<dbReference type="Pfam" id="PF02801">
    <property type="entry name" value="Ketoacyl-synt_C"/>
    <property type="match status" value="1"/>
</dbReference>
<evidence type="ECO:0000256" key="2">
    <source>
        <dbReference type="ARBA" id="ARBA00022450"/>
    </source>
</evidence>
<dbReference type="SMART" id="SM00826">
    <property type="entry name" value="PKS_DH"/>
    <property type="match status" value="1"/>
</dbReference>
<dbReference type="InterPro" id="IPR014031">
    <property type="entry name" value="Ketoacyl_synth_C"/>
</dbReference>
<dbReference type="PANTHER" id="PTHR43775:SF22">
    <property type="entry name" value="SYNTHASE, PUTATIVE (JCVI)-RELATED"/>
    <property type="match status" value="1"/>
</dbReference>
<dbReference type="SUPFAM" id="SSF51735">
    <property type="entry name" value="NAD(P)-binding Rossmann-fold domains"/>
    <property type="match status" value="2"/>
</dbReference>
<evidence type="ECO:0000256" key="9">
    <source>
        <dbReference type="PROSITE-ProRule" id="PRU01363"/>
    </source>
</evidence>
<accession>A0A1D9PSW8</accession>
<dbReference type="InterPro" id="IPR056501">
    <property type="entry name" value="NAD-bd_HRPKS_sdrA"/>
</dbReference>
<dbReference type="InterPro" id="IPR042104">
    <property type="entry name" value="PKS_dehydratase_sf"/>
</dbReference>
<dbReference type="SMART" id="SM00823">
    <property type="entry name" value="PKS_PP"/>
    <property type="match status" value="1"/>
</dbReference>
<dbReference type="GO" id="GO:0016746">
    <property type="term" value="F:acyltransferase activity"/>
    <property type="evidence" value="ECO:0007669"/>
    <property type="project" value="UniProtKB-KW"/>
</dbReference>
<dbReference type="InterPro" id="IPR029063">
    <property type="entry name" value="SAM-dependent_MTases_sf"/>
</dbReference>
<protein>
    <submittedName>
        <fullName evidence="13">Uncharacterized protein</fullName>
    </submittedName>
</protein>
<dbReference type="Gene3D" id="3.40.50.720">
    <property type="entry name" value="NAD(P)-binding Rossmann-like Domain"/>
    <property type="match status" value="1"/>
</dbReference>
<feature type="active site" description="Proton donor; for dehydratase activity" evidence="9">
    <location>
        <position position="1194"/>
    </location>
</feature>
<dbReference type="PROSITE" id="PS00440">
    <property type="entry name" value="ACYLTRANSF_C_2"/>
    <property type="match status" value="1"/>
</dbReference>
<dbReference type="InterPro" id="IPR036736">
    <property type="entry name" value="ACP-like_sf"/>
</dbReference>
<dbReference type="InterPro" id="IPR049900">
    <property type="entry name" value="PKS_mFAS_DH"/>
</dbReference>
<dbReference type="SMART" id="SM00827">
    <property type="entry name" value="PKS_AT"/>
    <property type="match status" value="1"/>
</dbReference>
<comment type="similarity">
    <text evidence="1">Belongs to the carnitine/choline acetyltransferase family.</text>
</comment>
<feature type="domain" description="Carrier" evidence="10">
    <location>
        <begin position="2482"/>
        <end position="2560"/>
    </location>
</feature>
<dbReference type="Pfam" id="PF00755">
    <property type="entry name" value="Carn_acyltransf"/>
    <property type="match status" value="1"/>
</dbReference>
<evidence type="ECO:0000256" key="5">
    <source>
        <dbReference type="ARBA" id="ARBA00022857"/>
    </source>
</evidence>
<keyword evidence="5" id="KW-0521">NADP</keyword>
<dbReference type="InterPro" id="IPR023213">
    <property type="entry name" value="CAT-like_dom_sf"/>
</dbReference>
<dbReference type="CDD" id="cd00833">
    <property type="entry name" value="PKS"/>
    <property type="match status" value="1"/>
</dbReference>
<keyword evidence="4" id="KW-0808">Transferase</keyword>
<dbReference type="InterPro" id="IPR020807">
    <property type="entry name" value="PKS_DH"/>
</dbReference>
<dbReference type="Gene3D" id="3.30.559.10">
    <property type="entry name" value="Chloramphenicol acetyltransferase-like domain"/>
    <property type="match status" value="1"/>
</dbReference>
<dbReference type="SMART" id="SM00825">
    <property type="entry name" value="PKS_KS"/>
    <property type="match status" value="1"/>
</dbReference>
<reference evidence="14" key="1">
    <citation type="journal article" date="2017" name="Genome Biol. Evol.">
        <title>The complete genome sequence of the phytopathogenic fungus Sclerotinia sclerotiorum reveals insights into the genome architecture of broad host range pathogens.</title>
        <authorList>
            <person name="Derbyshire M."/>
            <person name="Denton-Giles M."/>
            <person name="Hegedus D."/>
            <person name="Seifbarghy S."/>
            <person name="Rollins J."/>
            <person name="van Kan J."/>
            <person name="Seidl M.F."/>
            <person name="Faino L."/>
            <person name="Mbengue M."/>
            <person name="Navaud O."/>
            <person name="Raffaele S."/>
            <person name="Hammond-Kosack K."/>
            <person name="Heard S."/>
            <person name="Oliver R."/>
        </authorList>
    </citation>
    <scope>NUCLEOTIDE SEQUENCE [LARGE SCALE GENOMIC DNA]</scope>
    <source>
        <strain evidence="14">ATCC 18683 / 1980 / Ss-1</strain>
    </source>
</reference>
<dbReference type="Pfam" id="PF08242">
    <property type="entry name" value="Methyltransf_12"/>
    <property type="match status" value="1"/>
</dbReference>
<dbReference type="GO" id="GO:0016491">
    <property type="term" value="F:oxidoreductase activity"/>
    <property type="evidence" value="ECO:0007669"/>
    <property type="project" value="InterPro"/>
</dbReference>
<proteinExistence type="inferred from homology"/>
<dbReference type="InterPro" id="IPR001227">
    <property type="entry name" value="Ac_transferase_dom_sf"/>
</dbReference>
<dbReference type="InterPro" id="IPR009081">
    <property type="entry name" value="PP-bd_ACP"/>
</dbReference>
<dbReference type="SUPFAM" id="SSF47336">
    <property type="entry name" value="ACP-like"/>
    <property type="match status" value="1"/>
</dbReference>
<dbReference type="OrthoDB" id="329835at2759"/>
<dbReference type="Gene3D" id="3.10.129.110">
    <property type="entry name" value="Polyketide synthase dehydratase"/>
    <property type="match status" value="1"/>
</dbReference>
<dbReference type="InterPro" id="IPR020841">
    <property type="entry name" value="PKS_Beta-ketoAc_synthase_dom"/>
</dbReference>
<dbReference type="PROSITE" id="PS50075">
    <property type="entry name" value="CARRIER"/>
    <property type="match status" value="1"/>
</dbReference>
<name>A0A1D9PSW8_SCLS1</name>
<dbReference type="Gene3D" id="3.30.70.3290">
    <property type="match status" value="1"/>
</dbReference>
<evidence type="ECO:0000313" key="14">
    <source>
        <dbReference type="Proteomes" id="UP000177798"/>
    </source>
</evidence>
<dbReference type="Pfam" id="PF23297">
    <property type="entry name" value="ACP_SdgA_C"/>
    <property type="match status" value="1"/>
</dbReference>
<dbReference type="SUPFAM" id="SSF53335">
    <property type="entry name" value="S-adenosyl-L-methionine-dependent methyltransferases"/>
    <property type="match status" value="1"/>
</dbReference>
<dbReference type="InterPro" id="IPR000542">
    <property type="entry name" value="Carn_acyl_trans"/>
</dbReference>
<dbReference type="Pfam" id="PF00698">
    <property type="entry name" value="Acyl_transf_1"/>
    <property type="match status" value="1"/>
</dbReference>
<dbReference type="InterPro" id="IPR036291">
    <property type="entry name" value="NAD(P)-bd_dom_sf"/>
</dbReference>
<gene>
    <name evidence="13" type="ORF">sscle_01g005910</name>
</gene>
<dbReference type="CDD" id="cd02440">
    <property type="entry name" value="AdoMet_MTases"/>
    <property type="match status" value="1"/>
</dbReference>
<dbReference type="InterPro" id="IPR016036">
    <property type="entry name" value="Malonyl_transacylase_ACP-bd"/>
</dbReference>
<dbReference type="Pfam" id="PF23114">
    <property type="entry name" value="NAD-bd_HRPKS_sdrA"/>
    <property type="match status" value="1"/>
</dbReference>
<dbReference type="InterPro" id="IPR014043">
    <property type="entry name" value="Acyl_transferase_dom"/>
</dbReference>
<dbReference type="EMBL" id="CP017814">
    <property type="protein sequence ID" value="APA05821.1"/>
    <property type="molecule type" value="Genomic_DNA"/>
</dbReference>
<dbReference type="InterPro" id="IPR020806">
    <property type="entry name" value="PKS_PP-bd"/>
</dbReference>
<dbReference type="Gene3D" id="1.10.1200.10">
    <property type="entry name" value="ACP-like"/>
    <property type="match status" value="1"/>
</dbReference>
<dbReference type="FunFam" id="3.40.50.720:FF:000209">
    <property type="entry name" value="Polyketide synthase Pks12"/>
    <property type="match status" value="1"/>
</dbReference>
<dbReference type="InterPro" id="IPR016039">
    <property type="entry name" value="Thiolase-like"/>
</dbReference>
<dbReference type="Pfam" id="PF22621">
    <property type="entry name" value="CurL-like_PKS_C"/>
    <property type="match status" value="1"/>
</dbReference>
<dbReference type="InterPro" id="IPR039551">
    <property type="entry name" value="Cho/carn_acyl_trans"/>
</dbReference>
<dbReference type="InterPro" id="IPR020843">
    <property type="entry name" value="ER"/>
</dbReference>